<gene>
    <name evidence="1" type="ORF">K6Y31_01795</name>
</gene>
<evidence type="ECO:0000313" key="2">
    <source>
        <dbReference type="Proteomes" id="UP001201273"/>
    </source>
</evidence>
<keyword evidence="2" id="KW-1185">Reference proteome</keyword>
<evidence type="ECO:0000313" key="1">
    <source>
        <dbReference type="EMBL" id="MCE2593548.1"/>
    </source>
</evidence>
<name>A0ABS8W4V1_9GAMM</name>
<dbReference type="RefSeq" id="WP_233051154.1">
    <property type="nucleotide sequence ID" value="NZ_JAIMJA010000002.1"/>
</dbReference>
<dbReference type="InterPro" id="IPR016908">
    <property type="entry name" value="UCP029037"/>
</dbReference>
<reference evidence="1 2" key="1">
    <citation type="journal article" date="2022" name="Environ. Microbiol. Rep.">
        <title>Eco-phylogenetic analyses reveal divergent evolution of vitamin B12 metabolism in the marine bacterial family 'Psychromonadaceae'.</title>
        <authorList>
            <person name="Jin X."/>
            <person name="Yang Y."/>
            <person name="Cao H."/>
            <person name="Gao B."/>
            <person name="Zhao Z."/>
        </authorList>
    </citation>
    <scope>NUCLEOTIDE SEQUENCE [LARGE SCALE GENOMIC DNA]</scope>
    <source>
        <strain evidence="1 2">MKS20</strain>
    </source>
</reference>
<comment type="caution">
    <text evidence="1">The sequence shown here is derived from an EMBL/GenBank/DDBJ whole genome shotgun (WGS) entry which is preliminary data.</text>
</comment>
<protein>
    <submittedName>
        <fullName evidence="1">Zn-ribbon-containing protein</fullName>
    </submittedName>
</protein>
<accession>A0ABS8W4V1</accession>
<sequence length="256" mass="29353">MYINDVIFECYQDTTFDQVERSINQYLDALRYQGQILGREFPIAIKDGYFQLRLVTPEPNSLHGSFLSPQGKKAIEGLKQAGLLSPKIKLVGEDLNSQASADTQPPWQILYTTYVHTCSPLRSGLDLSPIPLYQIPTIANGSQKQAIKWQEDWEACDQLQMNGSILEHGALHEISSTDSQLFRRGYDLAKRIEYLTKVPTYYYLYRVGGGSLAQEQARTCPRCQQDWRLPEPELDIFDFKCEPCRLVSNLSWDFKK</sequence>
<organism evidence="1 2">
    <name type="scientific">Motilimonas cestriensis</name>
    <dbReference type="NCBI Taxonomy" id="2742685"/>
    <lineage>
        <taxon>Bacteria</taxon>
        <taxon>Pseudomonadati</taxon>
        <taxon>Pseudomonadota</taxon>
        <taxon>Gammaproteobacteria</taxon>
        <taxon>Alteromonadales</taxon>
        <taxon>Alteromonadales genera incertae sedis</taxon>
        <taxon>Motilimonas</taxon>
    </lineage>
</organism>
<dbReference type="Pfam" id="PF10071">
    <property type="entry name" value="DUF2310"/>
    <property type="match status" value="1"/>
</dbReference>
<proteinExistence type="predicted"/>
<dbReference type="Proteomes" id="UP001201273">
    <property type="component" value="Unassembled WGS sequence"/>
</dbReference>
<dbReference type="EMBL" id="JAIMJA010000002">
    <property type="protein sequence ID" value="MCE2593548.1"/>
    <property type="molecule type" value="Genomic_DNA"/>
</dbReference>
<dbReference type="PIRSF" id="PIRSF029037">
    <property type="entry name" value="UCP029037_Zn_ribbon"/>
    <property type="match status" value="1"/>
</dbReference>